<evidence type="ECO:0000313" key="2">
    <source>
        <dbReference type="Proteomes" id="UP000734271"/>
    </source>
</evidence>
<evidence type="ECO:0000313" key="1">
    <source>
        <dbReference type="EMBL" id="MBZ2387233.1"/>
    </source>
</evidence>
<dbReference type="InterPro" id="IPR010375">
    <property type="entry name" value="CdAMP_rec"/>
</dbReference>
<keyword evidence="2" id="KW-1185">Reference proteome</keyword>
<dbReference type="SUPFAM" id="SSF54913">
    <property type="entry name" value="GlnB-like"/>
    <property type="match status" value="1"/>
</dbReference>
<accession>A0ABS7T0C0</accession>
<dbReference type="InterPro" id="IPR011322">
    <property type="entry name" value="N-reg_PII-like_a/b"/>
</dbReference>
<organism evidence="1 2">
    <name type="scientific">Anaerococcus murdochii</name>
    <dbReference type="NCBI Taxonomy" id="411577"/>
    <lineage>
        <taxon>Bacteria</taxon>
        <taxon>Bacillati</taxon>
        <taxon>Bacillota</taxon>
        <taxon>Tissierellia</taxon>
        <taxon>Tissierellales</taxon>
        <taxon>Peptoniphilaceae</taxon>
        <taxon>Anaerococcus</taxon>
    </lineage>
</organism>
<dbReference type="PANTHER" id="PTHR38456">
    <property type="entry name" value="CYCLIC DI-AMP RECEPTOR A"/>
    <property type="match status" value="1"/>
</dbReference>
<dbReference type="EMBL" id="JAIPME010000002">
    <property type="protein sequence ID" value="MBZ2387233.1"/>
    <property type="molecule type" value="Genomic_DNA"/>
</dbReference>
<gene>
    <name evidence="1" type="ORF">K8P03_08055</name>
</gene>
<dbReference type="InterPro" id="IPR015867">
    <property type="entry name" value="N-reg_PII/ATP_PRibTrfase_C"/>
</dbReference>
<dbReference type="Pfam" id="PF06153">
    <property type="entry name" value="CdAMP_rec"/>
    <property type="match status" value="1"/>
</dbReference>
<sequence>MKLLVAIVQDADVNFLIDALTEKGYRITKLSTTGGFLKKGNTTLLIGVEEAKLDEALGVIEKNCKKRNTTTTIINPTGESSLISSTVPIEISVGGATIFIIDVEQYIQL</sequence>
<dbReference type="Gene3D" id="3.30.70.120">
    <property type="match status" value="1"/>
</dbReference>
<dbReference type="RefSeq" id="WP_209771648.1">
    <property type="nucleotide sequence ID" value="NZ_JAIPME010000002.1"/>
</dbReference>
<name>A0ABS7T0C0_9FIRM</name>
<proteinExistence type="predicted"/>
<dbReference type="Proteomes" id="UP000734271">
    <property type="component" value="Unassembled WGS sequence"/>
</dbReference>
<keyword evidence="1" id="KW-0675">Receptor</keyword>
<reference evidence="1 2" key="1">
    <citation type="submission" date="2021-08" db="EMBL/GenBank/DDBJ databases">
        <title>FDA dAtabase for Regulatory Grade micrObial Sequences (FDA-ARGOS): Supporting development and validation of Infectious Disease Dx tests.</title>
        <authorList>
            <person name="Sproer C."/>
            <person name="Gronow S."/>
            <person name="Severitt S."/>
            <person name="Schroder I."/>
            <person name="Tallon L."/>
            <person name="Sadzewicz L."/>
            <person name="Zhao X."/>
            <person name="Boylan J."/>
            <person name="Ott S."/>
            <person name="Bowen H."/>
            <person name="Vavikolanu K."/>
            <person name="Hazen T."/>
            <person name="Aluvathingal J."/>
            <person name="Nadendla S."/>
            <person name="Lowell S."/>
            <person name="Myers T."/>
            <person name="Yan Y."/>
            <person name="Sichtig H."/>
        </authorList>
    </citation>
    <scope>NUCLEOTIDE SEQUENCE [LARGE SCALE GENOMIC DNA]</scope>
    <source>
        <strain evidence="1 2">FDAARGOS_1460</strain>
    </source>
</reference>
<protein>
    <submittedName>
        <fullName evidence="1">Cyclic-di-AMP receptor</fullName>
    </submittedName>
</protein>
<comment type="caution">
    <text evidence="1">The sequence shown here is derived from an EMBL/GenBank/DDBJ whole genome shotgun (WGS) entry which is preliminary data.</text>
</comment>
<dbReference type="PANTHER" id="PTHR38456:SF1">
    <property type="entry name" value="CYCLIC DI-AMP RECEPTOR A"/>
    <property type="match status" value="1"/>
</dbReference>